<name>A0A1T4WHF7_9BACT</name>
<dbReference type="AlphaFoldDB" id="A0A1T4WHF7"/>
<sequence length="245" mass="28302">MTRPHREWFCFNDPTCTLEKLVKPYDCLGRHLWVTQTIFFGDCTLTPPTSSLEHDAHLHTIDEDTPGLASLEKTTELKDLWRIAKDFDGHRYYWAAPSGELWVRYHDPDEFENLGALGTQELLQWFSTNRSRLPEKQNWGIYYINVAPGAFGQCFLEQRESIDLKTIESSVSNLRSFPCQFSDTKRFSAYDPALGLSIEASFDEESQYGLLEMKLRAPSSVSAEIRHKLEGWWDNMKSNVFTSVT</sequence>
<evidence type="ECO:0000313" key="1">
    <source>
        <dbReference type="EMBL" id="SKA76764.1"/>
    </source>
</evidence>
<reference evidence="2" key="1">
    <citation type="submission" date="2017-02" db="EMBL/GenBank/DDBJ databases">
        <authorList>
            <person name="Varghese N."/>
            <person name="Submissions S."/>
        </authorList>
    </citation>
    <scope>NUCLEOTIDE SEQUENCE [LARGE SCALE GENOMIC DNA]</scope>
    <source>
        <strain evidence="2">ATCC 700200</strain>
    </source>
</reference>
<dbReference type="EMBL" id="FUYE01000001">
    <property type="protein sequence ID" value="SKA76764.1"/>
    <property type="molecule type" value="Genomic_DNA"/>
</dbReference>
<dbReference type="RefSeq" id="WP_139372986.1">
    <property type="nucleotide sequence ID" value="NZ_FUYE01000001.1"/>
</dbReference>
<accession>A0A1T4WHF7</accession>
<protein>
    <submittedName>
        <fullName evidence="1">Uncharacterized protein</fullName>
    </submittedName>
</protein>
<dbReference type="Proteomes" id="UP000190774">
    <property type="component" value="Unassembled WGS sequence"/>
</dbReference>
<dbReference type="STRING" id="48467.SAMN02745166_00241"/>
<proteinExistence type="predicted"/>
<keyword evidence="2" id="KW-1185">Reference proteome</keyword>
<evidence type="ECO:0000313" key="2">
    <source>
        <dbReference type="Proteomes" id="UP000190774"/>
    </source>
</evidence>
<gene>
    <name evidence="1" type="ORF">SAMN02745166_00241</name>
</gene>
<organism evidence="1 2">
    <name type="scientific">Prosthecobacter debontii</name>
    <dbReference type="NCBI Taxonomy" id="48467"/>
    <lineage>
        <taxon>Bacteria</taxon>
        <taxon>Pseudomonadati</taxon>
        <taxon>Verrucomicrobiota</taxon>
        <taxon>Verrucomicrobiia</taxon>
        <taxon>Verrucomicrobiales</taxon>
        <taxon>Verrucomicrobiaceae</taxon>
        <taxon>Prosthecobacter</taxon>
    </lineage>
</organism>